<dbReference type="AlphaFoldDB" id="A0A7K1SB06"/>
<sequence length="118" mass="13528">MVTQELTMSALRAQIYGLVAFCLGTPLLLWPYDLIWEVHLSSHIQLSTSLWFGLLMIMGMLAHELIHGLTAVWYGRVSWQDTKFGVQWQSLTPYFHSTVPLKAQTYRVVVVKPQSFMA</sequence>
<dbReference type="EMBL" id="WPIN01000004">
    <property type="protein sequence ID" value="MVM30961.1"/>
    <property type="molecule type" value="Genomic_DNA"/>
</dbReference>
<evidence type="ECO:0008006" key="4">
    <source>
        <dbReference type="Google" id="ProtNLM"/>
    </source>
</evidence>
<organism evidence="2 3">
    <name type="scientific">Spirosoma arboris</name>
    <dbReference type="NCBI Taxonomy" id="2682092"/>
    <lineage>
        <taxon>Bacteria</taxon>
        <taxon>Pseudomonadati</taxon>
        <taxon>Bacteroidota</taxon>
        <taxon>Cytophagia</taxon>
        <taxon>Cytophagales</taxon>
        <taxon>Cytophagaceae</taxon>
        <taxon>Spirosoma</taxon>
    </lineage>
</organism>
<proteinExistence type="predicted"/>
<name>A0A7K1SB06_9BACT</name>
<keyword evidence="1" id="KW-1133">Transmembrane helix</keyword>
<feature type="transmembrane region" description="Helical" evidence="1">
    <location>
        <begin position="12"/>
        <end position="30"/>
    </location>
</feature>
<dbReference type="Proteomes" id="UP000436006">
    <property type="component" value="Unassembled WGS sequence"/>
</dbReference>
<keyword evidence="1" id="KW-0812">Transmembrane</keyword>
<comment type="caution">
    <text evidence="2">The sequence shown here is derived from an EMBL/GenBank/DDBJ whole genome shotgun (WGS) entry which is preliminary data.</text>
</comment>
<evidence type="ECO:0000256" key="1">
    <source>
        <dbReference type="SAM" id="Phobius"/>
    </source>
</evidence>
<evidence type="ECO:0000313" key="3">
    <source>
        <dbReference type="Proteomes" id="UP000436006"/>
    </source>
</evidence>
<reference evidence="2 3" key="1">
    <citation type="submission" date="2019-12" db="EMBL/GenBank/DDBJ databases">
        <title>Spirosoma sp. HMF4905 genome sequencing and assembly.</title>
        <authorList>
            <person name="Kang H."/>
            <person name="Cha I."/>
            <person name="Kim H."/>
            <person name="Joh K."/>
        </authorList>
    </citation>
    <scope>NUCLEOTIDE SEQUENCE [LARGE SCALE GENOMIC DNA]</scope>
    <source>
        <strain evidence="2 3">HMF4905</strain>
    </source>
</reference>
<feature type="transmembrane region" description="Helical" evidence="1">
    <location>
        <begin position="50"/>
        <end position="74"/>
    </location>
</feature>
<gene>
    <name evidence="2" type="ORF">GO755_13045</name>
</gene>
<keyword evidence="1" id="KW-0472">Membrane</keyword>
<protein>
    <recommendedName>
        <fullName evidence="4">DUF3267 domain-containing protein</fullName>
    </recommendedName>
</protein>
<keyword evidence="3" id="KW-1185">Reference proteome</keyword>
<accession>A0A7K1SB06</accession>
<evidence type="ECO:0000313" key="2">
    <source>
        <dbReference type="EMBL" id="MVM30961.1"/>
    </source>
</evidence>